<accession>A0A2P2E0G7</accession>
<dbReference type="Proteomes" id="UP000245133">
    <property type="component" value="Unassembled WGS sequence"/>
</dbReference>
<dbReference type="OrthoDB" id="327358at2"/>
<protein>
    <submittedName>
        <fullName evidence="1">Putative lipoprotein</fullName>
    </submittedName>
</protein>
<sequence>MKMYPIFPRISVLLFAILYLSCGKLDFSNAGDPKSQAFFLTNLLRTLLTPVPSPVICNTTTRWEKSIGNGSFLVYITDAKGLPNEDIVITGFTTENLGSGKNFNFSETIGSAPFYNGFLAKLDGKTGDIVWLDYLGEVVNSSRLSVKLFSNGDIGIADDVITEQAGALSAKAAGLGSAAFMVVRYDQTGLRKWHTYFDSSDLNNSSAFEIDDLDQIHLFATLNGTAGHQTFSEFPAVTNTSQGATADTDILYGIVNGSGSPIKQTYITSSGSESPLSTARDGNVIYLGGSTTGNMNGATGHPALGFTRSFLLKIESNQSISWISYQGPGGSSTNGGVETLLLAGNQFYTLGRFSDTFGSPVSPFQGIAGSTKNYYYQKLDQNGANLWHTYLGSSSSLPEGFPIPLLYGRSNDLVYSTLLSPNAGRYTGLGAAETGTGTGGLQRVLAKIRASSGAYESVAFETNDANPQKTHYTILKEVCTGKVIRGERILPDINDSARQNFKLKVFPSTELP</sequence>
<keyword evidence="1" id="KW-0449">Lipoprotein</keyword>
<name>A0A2P2E0G7_9LEPT</name>
<organism evidence="1 2">
    <name type="scientific">Leptospira ryugenii</name>
    <dbReference type="NCBI Taxonomy" id="1917863"/>
    <lineage>
        <taxon>Bacteria</taxon>
        <taxon>Pseudomonadati</taxon>
        <taxon>Spirochaetota</taxon>
        <taxon>Spirochaetia</taxon>
        <taxon>Leptospirales</taxon>
        <taxon>Leptospiraceae</taxon>
        <taxon>Leptospira</taxon>
    </lineage>
</organism>
<gene>
    <name evidence="1" type="ORF">LPTSP4_19100</name>
</gene>
<reference evidence="1 2" key="1">
    <citation type="submission" date="2018-02" db="EMBL/GenBank/DDBJ databases">
        <title>Novel Leptospira species isolated from soil and water in Japan.</title>
        <authorList>
            <person name="Nakao R."/>
            <person name="Masuzawa T."/>
        </authorList>
    </citation>
    <scope>NUCLEOTIDE SEQUENCE [LARGE SCALE GENOMIC DNA]</scope>
    <source>
        <strain evidence="1 2">YH101</strain>
    </source>
</reference>
<evidence type="ECO:0000313" key="2">
    <source>
        <dbReference type="Proteomes" id="UP000245133"/>
    </source>
</evidence>
<evidence type="ECO:0000313" key="1">
    <source>
        <dbReference type="EMBL" id="GBF50385.1"/>
    </source>
</evidence>
<dbReference type="EMBL" id="BFBB01000004">
    <property type="protein sequence ID" value="GBF50385.1"/>
    <property type="molecule type" value="Genomic_DNA"/>
</dbReference>
<dbReference type="AlphaFoldDB" id="A0A2P2E0G7"/>
<proteinExistence type="predicted"/>
<keyword evidence="2" id="KW-1185">Reference proteome</keyword>
<comment type="caution">
    <text evidence="1">The sequence shown here is derived from an EMBL/GenBank/DDBJ whole genome shotgun (WGS) entry which is preliminary data.</text>
</comment>